<gene>
    <name evidence="1" type="ORF">DFO67_10944</name>
</gene>
<comment type="caution">
    <text evidence="1">The sequence shown here is derived from an EMBL/GenBank/DDBJ whole genome shotgun (WGS) entry which is preliminary data.</text>
</comment>
<sequence length="177" mass="19674">MQVHLHSTLHGIGGKGRRMLNYGARPPITGGHSLAMKGNVLFLKAQCSKSEQELLRALRAIKEADSRPADVEAILKRIGIHPEASSPFVQLIKNALDSRGEFELLGPKSPCVSRDELDLLATLNYFMKHDDTSLPAGDCLTRMSTYMLRLFRDCGSTLRDTGIALRARPAPFMRHRH</sequence>
<protein>
    <submittedName>
        <fullName evidence="1">Uncharacterized protein</fullName>
    </submittedName>
</protein>
<evidence type="ECO:0000313" key="2">
    <source>
        <dbReference type="Proteomes" id="UP000294489"/>
    </source>
</evidence>
<dbReference type="Proteomes" id="UP000294489">
    <property type="component" value="Unassembled WGS sequence"/>
</dbReference>
<organism evidence="1 2">
    <name type="scientific">Modicisalibacter xianhensis</name>
    <dbReference type="NCBI Taxonomy" id="442341"/>
    <lineage>
        <taxon>Bacteria</taxon>
        <taxon>Pseudomonadati</taxon>
        <taxon>Pseudomonadota</taxon>
        <taxon>Gammaproteobacteria</taxon>
        <taxon>Oceanospirillales</taxon>
        <taxon>Halomonadaceae</taxon>
        <taxon>Modicisalibacter</taxon>
    </lineage>
</organism>
<reference evidence="1 2" key="1">
    <citation type="submission" date="2019-03" db="EMBL/GenBank/DDBJ databases">
        <title>Freshwater and sediment microbial communities from various areas in North America, analyzing microbe dynamics in response to fracking.</title>
        <authorList>
            <person name="Lamendella R."/>
        </authorList>
    </citation>
    <scope>NUCLEOTIDE SEQUENCE [LARGE SCALE GENOMIC DNA]</scope>
    <source>
        <strain evidence="1 2">6_TX</strain>
    </source>
</reference>
<name>A0A4R8FQB2_9GAMM</name>
<proteinExistence type="predicted"/>
<dbReference type="AlphaFoldDB" id="A0A4R8FQB2"/>
<accession>A0A4R8FQB2</accession>
<dbReference type="EMBL" id="SOEC01000009">
    <property type="protein sequence ID" value="TDX28665.1"/>
    <property type="molecule type" value="Genomic_DNA"/>
</dbReference>
<evidence type="ECO:0000313" key="1">
    <source>
        <dbReference type="EMBL" id="TDX28665.1"/>
    </source>
</evidence>